<gene>
    <name evidence="2" type="ORF">ACFPT7_10560</name>
</gene>
<proteinExistence type="predicted"/>
<dbReference type="PANTHER" id="PTHR15576:SF1">
    <property type="entry name" value="RIBITOL-5-PHOSPHATE XYLOSYLTRANSFERASE 1"/>
    <property type="match status" value="1"/>
</dbReference>
<dbReference type="PANTHER" id="PTHR15576">
    <property type="entry name" value="RIBITOL-5-PHOSPHATE XYLOSYLTRANSFERASE 1"/>
    <property type="match status" value="1"/>
</dbReference>
<evidence type="ECO:0000313" key="2">
    <source>
        <dbReference type="EMBL" id="MFC5862732.1"/>
    </source>
</evidence>
<sequence length="350" mass="40811">MKFTAIWQGTAFGEYAWLMRLFEPYIEKQCFDGEYKIVLDNAILFDKFVHIRDKSYYTQFNGKNVFLVHLNDETYEGGDYSQYRNFRGVFRNYWSDGFNTDGVMTLPLGHPKSDPWQAPELAASKRPYLWSFLGQAEKSSRPEVLHALRSVEPNFIHTTDTRPDGTRPALLTRQKCDQVLHESVFAPCPMGNVNLDSFRVYEALEAGTIPIVERRLTLDYFRSMLGKHPLPTVSSWNGARKLILTLRNNPAKMNALQNECRDWWQDYLVRLGGEIGQFLERRSSESRQVEPLRHGFVASAGWKYLELMRHHSASGIGRRIKRQFLRIVKEKRWRHTYLAPKTPPVARRDS</sequence>
<dbReference type="InterPro" id="IPR055286">
    <property type="entry name" value="RXYLT1-like"/>
</dbReference>
<feature type="domain" description="RXYLT1 C-terminal" evidence="1">
    <location>
        <begin position="122"/>
        <end position="218"/>
    </location>
</feature>
<organism evidence="2 3">
    <name type="scientific">Acidicapsa dinghuensis</name>
    <dbReference type="NCBI Taxonomy" id="2218256"/>
    <lineage>
        <taxon>Bacteria</taxon>
        <taxon>Pseudomonadati</taxon>
        <taxon>Acidobacteriota</taxon>
        <taxon>Terriglobia</taxon>
        <taxon>Terriglobales</taxon>
        <taxon>Acidobacteriaceae</taxon>
        <taxon>Acidicapsa</taxon>
    </lineage>
</organism>
<dbReference type="InterPro" id="IPR057538">
    <property type="entry name" value="RXYLT1_C"/>
</dbReference>
<reference evidence="3" key="1">
    <citation type="journal article" date="2019" name="Int. J. Syst. Evol. Microbiol.">
        <title>The Global Catalogue of Microorganisms (GCM) 10K type strain sequencing project: providing services to taxonomists for standard genome sequencing and annotation.</title>
        <authorList>
            <consortium name="The Broad Institute Genomics Platform"/>
            <consortium name="The Broad Institute Genome Sequencing Center for Infectious Disease"/>
            <person name="Wu L."/>
            <person name="Ma J."/>
        </authorList>
    </citation>
    <scope>NUCLEOTIDE SEQUENCE [LARGE SCALE GENOMIC DNA]</scope>
    <source>
        <strain evidence="3">JCM 4087</strain>
    </source>
</reference>
<dbReference type="Proteomes" id="UP001596091">
    <property type="component" value="Unassembled WGS sequence"/>
</dbReference>
<comment type="caution">
    <text evidence="2">The sequence shown here is derived from an EMBL/GenBank/DDBJ whole genome shotgun (WGS) entry which is preliminary data.</text>
</comment>
<dbReference type="RefSeq" id="WP_263336532.1">
    <property type="nucleotide sequence ID" value="NZ_JAGSYH010000003.1"/>
</dbReference>
<accession>A0ABW1EEG8</accession>
<keyword evidence="3" id="KW-1185">Reference proteome</keyword>
<dbReference type="Pfam" id="PF24785">
    <property type="entry name" value="RXYLT1_C"/>
    <property type="match status" value="1"/>
</dbReference>
<dbReference type="EMBL" id="JBHSPH010000002">
    <property type="protein sequence ID" value="MFC5862732.1"/>
    <property type="molecule type" value="Genomic_DNA"/>
</dbReference>
<evidence type="ECO:0000259" key="1">
    <source>
        <dbReference type="Pfam" id="PF24785"/>
    </source>
</evidence>
<evidence type="ECO:0000313" key="3">
    <source>
        <dbReference type="Proteomes" id="UP001596091"/>
    </source>
</evidence>
<name>A0ABW1EEG8_9BACT</name>
<protein>
    <submittedName>
        <fullName evidence="2">Exostosin family protein</fullName>
    </submittedName>
</protein>